<name>A0A1F4UJW0_UNCKA</name>
<dbReference type="EMBL" id="MEUV01000045">
    <property type="protein sequence ID" value="OGC45268.1"/>
    <property type="molecule type" value="Genomic_DNA"/>
</dbReference>
<gene>
    <name evidence="1" type="ORF">A2V49_01565</name>
</gene>
<comment type="caution">
    <text evidence="1">The sequence shown here is derived from an EMBL/GenBank/DDBJ whole genome shotgun (WGS) entry which is preliminary data.</text>
</comment>
<evidence type="ECO:0000313" key="1">
    <source>
        <dbReference type="EMBL" id="OGC45268.1"/>
    </source>
</evidence>
<sequence>MTGYFQIDREEVPSVFYTPKSTTNHHGVKPGQVLTVSSQHQSSGWVCLGYVCKQTPFGQGIFMGFPIGELRIATPDEIRASLKTNHPHGQEFRPHCQEAMDASFHLLMSSAIGNWTNDNEQSSGHRSILGVSQKDIQGFGEQAMAKHQKIMDNWSKITDHQAKAILKKFKGR</sequence>
<accession>A0A1F4UJW0</accession>
<evidence type="ECO:0000313" key="2">
    <source>
        <dbReference type="Proteomes" id="UP000178615"/>
    </source>
</evidence>
<organism evidence="1 2">
    <name type="scientific">candidate division WWE3 bacterium RBG_19FT_COMBO_34_6</name>
    <dbReference type="NCBI Taxonomy" id="1802612"/>
    <lineage>
        <taxon>Bacteria</taxon>
        <taxon>Katanobacteria</taxon>
    </lineage>
</organism>
<proteinExistence type="predicted"/>
<dbReference type="Proteomes" id="UP000178615">
    <property type="component" value="Unassembled WGS sequence"/>
</dbReference>
<reference evidence="1 2" key="1">
    <citation type="journal article" date="2016" name="Nat. Commun.">
        <title>Thousands of microbial genomes shed light on interconnected biogeochemical processes in an aquifer system.</title>
        <authorList>
            <person name="Anantharaman K."/>
            <person name="Brown C.T."/>
            <person name="Hug L.A."/>
            <person name="Sharon I."/>
            <person name="Castelle C.J."/>
            <person name="Probst A.J."/>
            <person name="Thomas B.C."/>
            <person name="Singh A."/>
            <person name="Wilkins M.J."/>
            <person name="Karaoz U."/>
            <person name="Brodie E.L."/>
            <person name="Williams K.H."/>
            <person name="Hubbard S.S."/>
            <person name="Banfield J.F."/>
        </authorList>
    </citation>
    <scope>NUCLEOTIDE SEQUENCE [LARGE SCALE GENOMIC DNA]</scope>
</reference>
<protein>
    <submittedName>
        <fullName evidence="1">Uncharacterized protein</fullName>
    </submittedName>
</protein>
<dbReference type="AlphaFoldDB" id="A0A1F4UJW0"/>